<dbReference type="RefSeq" id="WP_381508322.1">
    <property type="nucleotide sequence ID" value="NZ_JBHUOM010000048.1"/>
</dbReference>
<evidence type="ECO:0000313" key="3">
    <source>
        <dbReference type="Proteomes" id="UP001597512"/>
    </source>
</evidence>
<dbReference type="Proteomes" id="UP001597512">
    <property type="component" value="Unassembled WGS sequence"/>
</dbReference>
<comment type="caution">
    <text evidence="2">The sequence shown here is derived from an EMBL/GenBank/DDBJ whole genome shotgun (WGS) entry which is preliminary data.</text>
</comment>
<sequence length="84" mass="9248">MVLLKPAANSTAIADSSSTYEWVTTENTNAYKKPNVKSDILGELPVGSQLHAIDETNYFIKVESADETGNLIKGYVRKSSLKRE</sequence>
<dbReference type="Pfam" id="PF08239">
    <property type="entry name" value="SH3_3"/>
    <property type="match status" value="1"/>
</dbReference>
<organism evidence="2 3">
    <name type="scientific">Spirosoma flavum</name>
    <dbReference type="NCBI Taxonomy" id="2048557"/>
    <lineage>
        <taxon>Bacteria</taxon>
        <taxon>Pseudomonadati</taxon>
        <taxon>Bacteroidota</taxon>
        <taxon>Cytophagia</taxon>
        <taxon>Cytophagales</taxon>
        <taxon>Cytophagaceae</taxon>
        <taxon>Spirosoma</taxon>
    </lineage>
</organism>
<protein>
    <submittedName>
        <fullName evidence="2">SH3 domain-containing protein</fullName>
    </submittedName>
</protein>
<name>A0ABW6ARK0_9BACT</name>
<evidence type="ECO:0000313" key="2">
    <source>
        <dbReference type="EMBL" id="MFD2937856.1"/>
    </source>
</evidence>
<accession>A0ABW6ARK0</accession>
<dbReference type="InterPro" id="IPR003646">
    <property type="entry name" value="SH3-like_bac-type"/>
</dbReference>
<proteinExistence type="predicted"/>
<feature type="domain" description="SH3b" evidence="1">
    <location>
        <begin position="27"/>
        <end position="81"/>
    </location>
</feature>
<dbReference type="EMBL" id="JBHUOM010000048">
    <property type="protein sequence ID" value="MFD2937856.1"/>
    <property type="molecule type" value="Genomic_DNA"/>
</dbReference>
<keyword evidence="3" id="KW-1185">Reference proteome</keyword>
<gene>
    <name evidence="2" type="ORF">ACFS25_29090</name>
</gene>
<evidence type="ECO:0000259" key="1">
    <source>
        <dbReference type="Pfam" id="PF08239"/>
    </source>
</evidence>
<dbReference type="Gene3D" id="2.30.30.40">
    <property type="entry name" value="SH3 Domains"/>
    <property type="match status" value="1"/>
</dbReference>
<reference evidence="3" key="1">
    <citation type="journal article" date="2019" name="Int. J. Syst. Evol. Microbiol.">
        <title>The Global Catalogue of Microorganisms (GCM) 10K type strain sequencing project: providing services to taxonomists for standard genome sequencing and annotation.</title>
        <authorList>
            <consortium name="The Broad Institute Genomics Platform"/>
            <consortium name="The Broad Institute Genome Sequencing Center for Infectious Disease"/>
            <person name="Wu L."/>
            <person name="Ma J."/>
        </authorList>
    </citation>
    <scope>NUCLEOTIDE SEQUENCE [LARGE SCALE GENOMIC DNA]</scope>
    <source>
        <strain evidence="3">KCTC 52490</strain>
    </source>
</reference>